<keyword evidence="2" id="KW-0808">Transferase</keyword>
<dbReference type="Proteomes" id="UP001589890">
    <property type="component" value="Unassembled WGS sequence"/>
</dbReference>
<dbReference type="Gene3D" id="3.40.630.30">
    <property type="match status" value="1"/>
</dbReference>
<dbReference type="PANTHER" id="PTHR43138">
    <property type="entry name" value="ACETYLTRANSFERASE, GNAT FAMILY"/>
    <property type="match status" value="1"/>
</dbReference>
<dbReference type="EC" id="2.3.-.-" evidence="2"/>
<dbReference type="EMBL" id="JBHLTC010000014">
    <property type="protein sequence ID" value="MFC0624854.1"/>
    <property type="molecule type" value="Genomic_DNA"/>
</dbReference>
<dbReference type="RefSeq" id="WP_380046655.1">
    <property type="nucleotide sequence ID" value="NZ_JBHLTC010000014.1"/>
</dbReference>
<keyword evidence="2" id="KW-0012">Acyltransferase</keyword>
<organism evidence="2 3">
    <name type="scientific">Kribbella deserti</name>
    <dbReference type="NCBI Taxonomy" id="1926257"/>
    <lineage>
        <taxon>Bacteria</taxon>
        <taxon>Bacillati</taxon>
        <taxon>Actinomycetota</taxon>
        <taxon>Actinomycetes</taxon>
        <taxon>Propionibacteriales</taxon>
        <taxon>Kribbellaceae</taxon>
        <taxon>Kribbella</taxon>
    </lineage>
</organism>
<protein>
    <submittedName>
        <fullName evidence="2">GNAT family N-acetyltransferase</fullName>
        <ecNumber evidence="2">2.3.-.-</ecNumber>
    </submittedName>
</protein>
<dbReference type="InterPro" id="IPR052742">
    <property type="entry name" value="Mito_N-acetyltransferase"/>
</dbReference>
<dbReference type="CDD" id="cd04301">
    <property type="entry name" value="NAT_SF"/>
    <property type="match status" value="1"/>
</dbReference>
<gene>
    <name evidence="2" type="ORF">ACFFGN_12325</name>
</gene>
<name>A0ABV6QJN1_9ACTN</name>
<evidence type="ECO:0000313" key="2">
    <source>
        <dbReference type="EMBL" id="MFC0624854.1"/>
    </source>
</evidence>
<dbReference type="SUPFAM" id="SSF55729">
    <property type="entry name" value="Acyl-CoA N-acyltransferases (Nat)"/>
    <property type="match status" value="1"/>
</dbReference>
<evidence type="ECO:0000259" key="1">
    <source>
        <dbReference type="PROSITE" id="PS51186"/>
    </source>
</evidence>
<dbReference type="GO" id="GO:0016746">
    <property type="term" value="F:acyltransferase activity"/>
    <property type="evidence" value="ECO:0007669"/>
    <property type="project" value="UniProtKB-KW"/>
</dbReference>
<reference evidence="2 3" key="1">
    <citation type="submission" date="2024-09" db="EMBL/GenBank/DDBJ databases">
        <authorList>
            <person name="Sun Q."/>
            <person name="Mori K."/>
        </authorList>
    </citation>
    <scope>NUCLEOTIDE SEQUENCE [LARGE SCALE GENOMIC DNA]</scope>
    <source>
        <strain evidence="2 3">CGMCC 1.15906</strain>
    </source>
</reference>
<comment type="caution">
    <text evidence="2">The sequence shown here is derived from an EMBL/GenBank/DDBJ whole genome shotgun (WGS) entry which is preliminary data.</text>
</comment>
<dbReference type="InterPro" id="IPR000182">
    <property type="entry name" value="GNAT_dom"/>
</dbReference>
<accession>A0ABV6QJN1</accession>
<sequence>MEIREATRADWSAIWPFFQQIIKAGETYAYDPEMSEETARGRWLLPAPAHVVVAVDPDGGVLGTANIYGNREGNGAHVASASFMVDPARHGHGTGRALGQYVIDWSRAQGFRSITFNAVVETNTRAVGLWKSLGFEVVGTVPEAFHSPAHGYVGLHVMNRFV</sequence>
<dbReference type="PANTHER" id="PTHR43138:SF1">
    <property type="entry name" value="N-ACETYLTRANSFERASE ACA1"/>
    <property type="match status" value="1"/>
</dbReference>
<dbReference type="Pfam" id="PF00583">
    <property type="entry name" value="Acetyltransf_1"/>
    <property type="match status" value="1"/>
</dbReference>
<proteinExistence type="predicted"/>
<evidence type="ECO:0000313" key="3">
    <source>
        <dbReference type="Proteomes" id="UP001589890"/>
    </source>
</evidence>
<keyword evidence="3" id="KW-1185">Reference proteome</keyword>
<dbReference type="PROSITE" id="PS51186">
    <property type="entry name" value="GNAT"/>
    <property type="match status" value="1"/>
</dbReference>
<feature type="domain" description="N-acetyltransferase" evidence="1">
    <location>
        <begin position="1"/>
        <end position="159"/>
    </location>
</feature>
<dbReference type="InterPro" id="IPR016181">
    <property type="entry name" value="Acyl_CoA_acyltransferase"/>
</dbReference>